<dbReference type="InterPro" id="IPR008969">
    <property type="entry name" value="CarboxyPept-like_regulatory"/>
</dbReference>
<organism evidence="2 3">
    <name type="scientific">Pedobacter hartonius</name>
    <dbReference type="NCBI Taxonomy" id="425514"/>
    <lineage>
        <taxon>Bacteria</taxon>
        <taxon>Pseudomonadati</taxon>
        <taxon>Bacteroidota</taxon>
        <taxon>Sphingobacteriia</taxon>
        <taxon>Sphingobacteriales</taxon>
        <taxon>Sphingobacteriaceae</taxon>
        <taxon>Pedobacter</taxon>
    </lineage>
</organism>
<dbReference type="OrthoDB" id="1086219at2"/>
<gene>
    <name evidence="2" type="ORF">SAMN05443550_111172</name>
</gene>
<evidence type="ECO:0000313" key="2">
    <source>
        <dbReference type="EMBL" id="SEB13396.1"/>
    </source>
</evidence>
<name>A0A1H4GUU0_9SPHI</name>
<dbReference type="Proteomes" id="UP000198850">
    <property type="component" value="Unassembled WGS sequence"/>
</dbReference>
<reference evidence="2 3" key="1">
    <citation type="submission" date="2016-10" db="EMBL/GenBank/DDBJ databases">
        <authorList>
            <person name="de Groot N.N."/>
        </authorList>
    </citation>
    <scope>NUCLEOTIDE SEQUENCE [LARGE SCALE GENOMIC DNA]</scope>
    <source>
        <strain evidence="2 3">DSM 19033</strain>
    </source>
</reference>
<accession>A0A1H4GUU0</accession>
<feature type="domain" description="Outer membrane protein beta-barrel" evidence="1">
    <location>
        <begin position="483"/>
        <end position="787"/>
    </location>
</feature>
<dbReference type="SUPFAM" id="SSF49464">
    <property type="entry name" value="Carboxypeptidase regulatory domain-like"/>
    <property type="match status" value="1"/>
</dbReference>
<dbReference type="SUPFAM" id="SSF56935">
    <property type="entry name" value="Porins"/>
    <property type="match status" value="1"/>
</dbReference>
<dbReference type="STRING" id="425514.SAMN05443550_111172"/>
<proteinExistence type="predicted"/>
<dbReference type="Pfam" id="PF14905">
    <property type="entry name" value="OMP_b-brl_3"/>
    <property type="match status" value="1"/>
</dbReference>
<keyword evidence="3" id="KW-1185">Reference proteome</keyword>
<dbReference type="InterPro" id="IPR041700">
    <property type="entry name" value="OMP_b-brl_3"/>
</dbReference>
<evidence type="ECO:0000313" key="3">
    <source>
        <dbReference type="Proteomes" id="UP000198850"/>
    </source>
</evidence>
<dbReference type="EMBL" id="FNRA01000011">
    <property type="protein sequence ID" value="SEB13396.1"/>
    <property type="molecule type" value="Genomic_DNA"/>
</dbReference>
<dbReference type="Pfam" id="PF13620">
    <property type="entry name" value="CarboxypepD_reg"/>
    <property type="match status" value="1"/>
</dbReference>
<evidence type="ECO:0000259" key="1">
    <source>
        <dbReference type="Pfam" id="PF14905"/>
    </source>
</evidence>
<dbReference type="AlphaFoldDB" id="A0A1H4GUU0"/>
<sequence length="904" mass="101284">MNTDDNSIAWQMVDFLKFPGNLAHLKCIILLNAFWLFCSFGADAQTPRKVSGTVIDSLKDIVSGADVFMIADKDTLTTVTDNRGRFSFGGIQTDNISILIMRVGFKPYTMSYQYREDQLNLFLYSIMLHQEANLLDEVIIKARDKPIRIKADTVEYNASFYQINENDRVEDLLRQLPGVEVDANGNAFTMGKPLQKLRVNGEDFFTNNVKDFIRQLPAGMIDKLQIINDYGDEANFTGMKNGDSQKMLNLVTKAGQNNGKFGNIAASGGTDHRYGLQGNGNFWEGSKQIGLNSNSNNTSNDAGINTNAGAGLNYRDKLSSGITASAVYNYAYIKNLSSLDNSIETVNPGGTIFNKMNSDSRSTDNNNTINFNIQSIADKSYFQASLGGSMVKRNRDANTISNQTGLIMQDLLSNTLSNSETPNLNGNFVWARSMQKLGRSMSGGVTLSTGINQVEDDLGNRISYYSQDKDVLLKDSLVKRFVETENRTNNVSADFRYSEPLRASLDSAVKQNIDFAYFFSFNKTRNSLYTRVNNSIGNNTVVDSLSSLYSSSFILHRFAVSYRYQSKKLNYSLGVTAQPSQLTGQYEGNETRIDHVELNVSPIVNLNYALSDWDNLAFVYGGASTAPDFYQLQPVPNITNLQNVIIGNPNLRSSFTHSGNLSFQHTDEDNGATLMLAMNGSVVEDQVVSNVVLVKDTLNSLKQQTHFENANGAYQFGSTYSYAVPFSKNKFNLELRGTWDYINMVSFANNVLNNNKNINFSQSLKLRMNERRLTLSSYATYNYSSNRYSIALLDLRNIETWQFNVNGRLNVGKSWVVSTDMSKRVNSGYTIDVADPLLLNFALEKTMFKSRQATVTLQAYDLLNQGNNLVRSISDNSITDSRYNQITRYFLLSFNYRLQKFGRK</sequence>
<protein>
    <submittedName>
        <fullName evidence="2">CarboxypepD_reg-like domain-containing protein</fullName>
    </submittedName>
</protein>